<dbReference type="GO" id="GO:0004523">
    <property type="term" value="F:RNA-DNA hybrid ribonuclease activity"/>
    <property type="evidence" value="ECO:0007669"/>
    <property type="project" value="InterPro"/>
</dbReference>
<dbReference type="InterPro" id="IPR036397">
    <property type="entry name" value="RNaseH_sf"/>
</dbReference>
<dbReference type="PANTHER" id="PTHR47074:SF48">
    <property type="entry name" value="POLYNUCLEOTIDYL TRANSFERASE, RIBONUCLEASE H-LIKE SUPERFAMILY PROTEIN"/>
    <property type="match status" value="1"/>
</dbReference>
<dbReference type="InterPro" id="IPR052929">
    <property type="entry name" value="RNase_H-like_EbsB-rel"/>
</dbReference>
<gene>
    <name evidence="2" type="ORF">Sradi_3788300</name>
</gene>
<dbReference type="Pfam" id="PF13456">
    <property type="entry name" value="RVT_3"/>
    <property type="match status" value="1"/>
</dbReference>
<dbReference type="InterPro" id="IPR002156">
    <property type="entry name" value="RNaseH_domain"/>
</dbReference>
<reference evidence="2" key="2">
    <citation type="journal article" date="2024" name="Plant">
        <title>Genomic evolution and insights into agronomic trait innovations of Sesamum species.</title>
        <authorList>
            <person name="Miao H."/>
            <person name="Wang L."/>
            <person name="Qu L."/>
            <person name="Liu H."/>
            <person name="Sun Y."/>
            <person name="Le M."/>
            <person name="Wang Q."/>
            <person name="Wei S."/>
            <person name="Zheng Y."/>
            <person name="Lin W."/>
            <person name="Duan Y."/>
            <person name="Cao H."/>
            <person name="Xiong S."/>
            <person name="Wang X."/>
            <person name="Wei L."/>
            <person name="Li C."/>
            <person name="Ma Q."/>
            <person name="Ju M."/>
            <person name="Zhao R."/>
            <person name="Li G."/>
            <person name="Mu C."/>
            <person name="Tian Q."/>
            <person name="Mei H."/>
            <person name="Zhang T."/>
            <person name="Gao T."/>
            <person name="Zhang H."/>
        </authorList>
    </citation>
    <scope>NUCLEOTIDE SEQUENCE</scope>
    <source>
        <strain evidence="2">G02</strain>
    </source>
</reference>
<organism evidence="2">
    <name type="scientific">Sesamum radiatum</name>
    <name type="common">Black benniseed</name>
    <dbReference type="NCBI Taxonomy" id="300843"/>
    <lineage>
        <taxon>Eukaryota</taxon>
        <taxon>Viridiplantae</taxon>
        <taxon>Streptophyta</taxon>
        <taxon>Embryophyta</taxon>
        <taxon>Tracheophyta</taxon>
        <taxon>Spermatophyta</taxon>
        <taxon>Magnoliopsida</taxon>
        <taxon>eudicotyledons</taxon>
        <taxon>Gunneridae</taxon>
        <taxon>Pentapetalae</taxon>
        <taxon>asterids</taxon>
        <taxon>lamiids</taxon>
        <taxon>Lamiales</taxon>
        <taxon>Pedaliaceae</taxon>
        <taxon>Sesamum</taxon>
    </lineage>
</organism>
<evidence type="ECO:0000313" key="2">
    <source>
        <dbReference type="EMBL" id="KAL0361038.1"/>
    </source>
</evidence>
<dbReference type="InterPro" id="IPR012337">
    <property type="entry name" value="RNaseH-like_sf"/>
</dbReference>
<accession>A0AAW2PZX6</accession>
<dbReference type="PANTHER" id="PTHR47074">
    <property type="entry name" value="BNAC02G40300D PROTEIN"/>
    <property type="match status" value="1"/>
</dbReference>
<dbReference type="EMBL" id="JACGWJ010000016">
    <property type="protein sequence ID" value="KAL0361038.1"/>
    <property type="molecule type" value="Genomic_DNA"/>
</dbReference>
<dbReference type="AlphaFoldDB" id="A0AAW2PZX6"/>
<sequence>MKWCPPPPEIIKINFDAAIFKESHGAGAVVVARNDEGRCVGWKTTFFEGITDPKCGEALAARTAVEFCHQIKCRNCIVEGNCWQVINKLNSSKVNMCSANLVAHALTRQVTSDSKGFHPSVFLSEALLFDGFS</sequence>
<dbReference type="Gene3D" id="3.30.420.10">
    <property type="entry name" value="Ribonuclease H-like superfamily/Ribonuclease H"/>
    <property type="match status" value="1"/>
</dbReference>
<evidence type="ECO:0000259" key="1">
    <source>
        <dbReference type="Pfam" id="PF13456"/>
    </source>
</evidence>
<name>A0AAW2PZX6_SESRA</name>
<dbReference type="SUPFAM" id="SSF53098">
    <property type="entry name" value="Ribonuclease H-like"/>
    <property type="match status" value="1"/>
</dbReference>
<proteinExistence type="predicted"/>
<feature type="domain" description="RNase H type-1" evidence="1">
    <location>
        <begin position="14"/>
        <end position="98"/>
    </location>
</feature>
<comment type="caution">
    <text evidence="2">The sequence shown here is derived from an EMBL/GenBank/DDBJ whole genome shotgun (WGS) entry which is preliminary data.</text>
</comment>
<reference evidence="2" key="1">
    <citation type="submission" date="2020-06" db="EMBL/GenBank/DDBJ databases">
        <authorList>
            <person name="Li T."/>
            <person name="Hu X."/>
            <person name="Zhang T."/>
            <person name="Song X."/>
            <person name="Zhang H."/>
            <person name="Dai N."/>
            <person name="Sheng W."/>
            <person name="Hou X."/>
            <person name="Wei L."/>
        </authorList>
    </citation>
    <scope>NUCLEOTIDE SEQUENCE</scope>
    <source>
        <strain evidence="2">G02</strain>
        <tissue evidence="2">Leaf</tissue>
    </source>
</reference>
<dbReference type="GO" id="GO:0003676">
    <property type="term" value="F:nucleic acid binding"/>
    <property type="evidence" value="ECO:0007669"/>
    <property type="project" value="InterPro"/>
</dbReference>
<protein>
    <recommendedName>
        <fullName evidence="1">RNase H type-1 domain-containing protein</fullName>
    </recommendedName>
</protein>